<evidence type="ECO:0000256" key="8">
    <source>
        <dbReference type="ARBA" id="ARBA00023242"/>
    </source>
</evidence>
<dbReference type="Proteomes" id="UP000076863">
    <property type="component" value="Unassembled WGS sequence"/>
</dbReference>
<protein>
    <recommendedName>
        <fullName evidence="10">Serine/threonine-protein phosphatase 2A activator</fullName>
        <ecNumber evidence="10">5.2.1.8</ecNumber>
    </recommendedName>
    <alternativeName>
        <fullName evidence="10">Phosphotyrosyl phosphatase activator</fullName>
    </alternativeName>
</protein>
<dbReference type="EC" id="5.2.1.8" evidence="10"/>
<evidence type="ECO:0000256" key="3">
    <source>
        <dbReference type="ARBA" id="ARBA00004496"/>
    </source>
</evidence>
<dbReference type="Gene3D" id="1.20.120.1150">
    <property type="match status" value="1"/>
</dbReference>
<evidence type="ECO:0000256" key="2">
    <source>
        <dbReference type="ARBA" id="ARBA00004123"/>
    </source>
</evidence>
<dbReference type="OrthoDB" id="16120at2759"/>
<dbReference type="GO" id="GO:0007052">
    <property type="term" value="P:mitotic spindle organization"/>
    <property type="evidence" value="ECO:0007669"/>
    <property type="project" value="TreeGrafter"/>
</dbReference>
<dbReference type="GO" id="GO:0005634">
    <property type="term" value="C:nucleus"/>
    <property type="evidence" value="ECO:0007669"/>
    <property type="project" value="UniProtKB-SubCell"/>
</dbReference>
<comment type="catalytic activity">
    <reaction evidence="1 10">
        <text>[protein]-peptidylproline (omega=180) = [protein]-peptidylproline (omega=0)</text>
        <dbReference type="Rhea" id="RHEA:16237"/>
        <dbReference type="Rhea" id="RHEA-COMP:10747"/>
        <dbReference type="Rhea" id="RHEA-COMP:10748"/>
        <dbReference type="ChEBI" id="CHEBI:83833"/>
        <dbReference type="ChEBI" id="CHEBI:83834"/>
        <dbReference type="EC" id="5.2.1.8"/>
    </reaction>
</comment>
<evidence type="ECO:0000256" key="6">
    <source>
        <dbReference type="ARBA" id="ARBA00023110"/>
    </source>
</evidence>
<comment type="subcellular location">
    <subcellularLocation>
        <location evidence="3 10">Cytoplasm</location>
    </subcellularLocation>
    <subcellularLocation>
        <location evidence="2">Nucleus</location>
    </subcellularLocation>
</comment>
<proteinExistence type="inferred from homology"/>
<dbReference type="GO" id="GO:0000159">
    <property type="term" value="C:protein phosphatase type 2A complex"/>
    <property type="evidence" value="ECO:0007669"/>
    <property type="project" value="TreeGrafter"/>
</dbReference>
<dbReference type="EMBL" id="AZHA01000002">
    <property type="protein sequence ID" value="OAA51113.1"/>
    <property type="molecule type" value="Genomic_DNA"/>
</dbReference>
<name>A0A167K285_9HYPO</name>
<evidence type="ECO:0000256" key="7">
    <source>
        <dbReference type="ARBA" id="ARBA00023235"/>
    </source>
</evidence>
<evidence type="ECO:0000256" key="4">
    <source>
        <dbReference type="ARBA" id="ARBA00011019"/>
    </source>
</evidence>
<keyword evidence="12" id="KW-1185">Reference proteome</keyword>
<evidence type="ECO:0000256" key="5">
    <source>
        <dbReference type="ARBA" id="ARBA00022490"/>
    </source>
</evidence>
<sequence length="369" mass="40840">MATALTRLAVLDRTALLEFIKPVKRIHESGDVSEFLTSLAYRDIGIFIMQLNHAVCPRHRQDTPVPQTFIISAKNQPGAPVVALQELLADIEHLIDQAPPAPGPRRFGNLSFRTWHTLLEDRVDAMLEAGVLGETTAAAGGEAAREEIKSYLLGGFGSSQRLDYGTGHELSFVAFLGCLWKLGHFKTEQEEAEVEREIVFSIIEPYLALVRKLITTYTLEPAGSHGVWGLDDHAFVPYIFGSGQLTRPIDENDPMPLEGSVRGAPKTGDIIKPQIVEDNRQTNMYFSAIGFINDIKKGPFWEHSPMLFDISGVKDGWGKINKGMIKICTCRRHSSAMGPDIESIANFWNHSRTNSSHATADTKARTSTK</sequence>
<evidence type="ECO:0000256" key="1">
    <source>
        <dbReference type="ARBA" id="ARBA00000971"/>
    </source>
</evidence>
<keyword evidence="8" id="KW-0539">Nucleus</keyword>
<keyword evidence="5 10" id="KW-0963">Cytoplasm</keyword>
<evidence type="ECO:0000256" key="10">
    <source>
        <dbReference type="RuleBase" id="RU361210"/>
    </source>
</evidence>
<organism evidence="11 12">
    <name type="scientific">Beauveria brongniartii RCEF 3172</name>
    <dbReference type="NCBI Taxonomy" id="1081107"/>
    <lineage>
        <taxon>Eukaryota</taxon>
        <taxon>Fungi</taxon>
        <taxon>Dikarya</taxon>
        <taxon>Ascomycota</taxon>
        <taxon>Pezizomycotina</taxon>
        <taxon>Sordariomycetes</taxon>
        <taxon>Hypocreomycetidae</taxon>
        <taxon>Hypocreales</taxon>
        <taxon>Cordycipitaceae</taxon>
        <taxon>Beauveria</taxon>
        <taxon>Beauveria brongniartii</taxon>
    </lineage>
</organism>
<dbReference type="GO" id="GO:0005737">
    <property type="term" value="C:cytoplasm"/>
    <property type="evidence" value="ECO:0007669"/>
    <property type="project" value="UniProtKB-SubCell"/>
</dbReference>
<keyword evidence="7 10" id="KW-0413">Isomerase</keyword>
<dbReference type="AlphaFoldDB" id="A0A167K285"/>
<evidence type="ECO:0000313" key="11">
    <source>
        <dbReference type="EMBL" id="OAA51113.1"/>
    </source>
</evidence>
<dbReference type="GO" id="GO:0008160">
    <property type="term" value="F:protein tyrosine phosphatase activator activity"/>
    <property type="evidence" value="ECO:0007669"/>
    <property type="project" value="TreeGrafter"/>
</dbReference>
<comment type="caution">
    <text evidence="11">The sequence shown here is derived from an EMBL/GenBank/DDBJ whole genome shotgun (WGS) entry which is preliminary data.</text>
</comment>
<evidence type="ECO:0000313" key="12">
    <source>
        <dbReference type="Proteomes" id="UP000076863"/>
    </source>
</evidence>
<dbReference type="PANTHER" id="PTHR10012:SF3">
    <property type="entry name" value="SERINE_THREONINE-PROTEIN PHOSPHATASE 2A ACTIVATOR 1"/>
    <property type="match status" value="1"/>
</dbReference>
<dbReference type="Pfam" id="PF03095">
    <property type="entry name" value="PTPA"/>
    <property type="match status" value="1"/>
</dbReference>
<dbReference type="InterPro" id="IPR043170">
    <property type="entry name" value="PTPA_C_lid"/>
</dbReference>
<dbReference type="PANTHER" id="PTHR10012">
    <property type="entry name" value="SERINE/THREONINE-PROTEIN PHOSPHATASE 2A REGULATORY SUBUNIT B"/>
    <property type="match status" value="1"/>
</dbReference>
<dbReference type="InterPro" id="IPR037218">
    <property type="entry name" value="PTPA_sf"/>
</dbReference>
<accession>A0A167K285</accession>
<dbReference type="InterPro" id="IPR004327">
    <property type="entry name" value="Phstyr_phstse_ac"/>
</dbReference>
<dbReference type="GO" id="GO:0003755">
    <property type="term" value="F:peptidyl-prolyl cis-trans isomerase activity"/>
    <property type="evidence" value="ECO:0007669"/>
    <property type="project" value="UniProtKB-KW"/>
</dbReference>
<gene>
    <name evidence="11" type="ORF">BBO_01060</name>
</gene>
<keyword evidence="6 10" id="KW-0697">Rotamase</keyword>
<comment type="function">
    <text evidence="9">PPIases accelerate the folding of proteins. It catalyzes the cis-trans isomerization of proline imidic peptide bonds in oligopeptides. Acts as a regulatory subunit for PP2A-like phosphatases modulating their activity or substrate specificity, probably by inducing a conformational change in the catalytic subunit, a direct target of the PPIase. Can reactivate inactive phosphatase PP2A-phosphatase methylesterase complexes (PP2Ai) in presence of ATP and Mg(2+) by dissociating the inactive form from the complex.</text>
</comment>
<evidence type="ECO:0000256" key="9">
    <source>
        <dbReference type="ARBA" id="ARBA00025287"/>
    </source>
</evidence>
<dbReference type="SUPFAM" id="SSF140984">
    <property type="entry name" value="PTPA-like"/>
    <property type="match status" value="1"/>
</dbReference>
<comment type="similarity">
    <text evidence="4 10">Belongs to the PTPA-type PPIase family.</text>
</comment>
<dbReference type="PIRSF" id="PIRSF016325">
    <property type="entry name" value="Phstyr_phstse_ac"/>
    <property type="match status" value="1"/>
</dbReference>
<reference evidence="11 12" key="1">
    <citation type="journal article" date="2016" name="Genome Biol. Evol.">
        <title>Divergent and convergent evolution of fungal pathogenicity.</title>
        <authorList>
            <person name="Shang Y."/>
            <person name="Xiao G."/>
            <person name="Zheng P."/>
            <person name="Cen K."/>
            <person name="Zhan S."/>
            <person name="Wang C."/>
        </authorList>
    </citation>
    <scope>NUCLEOTIDE SEQUENCE [LARGE SCALE GENOMIC DNA]</scope>
    <source>
        <strain evidence="11 12">RCEF 3172</strain>
    </source>
</reference>